<dbReference type="Proteomes" id="UP000717696">
    <property type="component" value="Unassembled WGS sequence"/>
</dbReference>
<dbReference type="AlphaFoldDB" id="A0A9P9F086"/>
<accession>A0A9P9F086</accession>
<gene>
    <name evidence="3" type="ORF">B0J13DRAFT_660646</name>
</gene>
<dbReference type="EMBL" id="JAGMUU010000006">
    <property type="protein sequence ID" value="KAH7149892.1"/>
    <property type="molecule type" value="Genomic_DNA"/>
</dbReference>
<feature type="compositionally biased region" description="Basic and acidic residues" evidence="1">
    <location>
        <begin position="411"/>
        <end position="441"/>
    </location>
</feature>
<dbReference type="InterPro" id="IPR055936">
    <property type="entry name" value="DUF7514"/>
</dbReference>
<protein>
    <recommendedName>
        <fullName evidence="2">DUF7514 domain-containing protein</fullName>
    </recommendedName>
</protein>
<evidence type="ECO:0000259" key="2">
    <source>
        <dbReference type="Pfam" id="PF24355"/>
    </source>
</evidence>
<dbReference type="PANTHER" id="PTHR39611:SF1">
    <property type="entry name" value="HYDROXYPROLINE-RICH GLYCOPROTEIN DZ-HRGP"/>
    <property type="match status" value="1"/>
</dbReference>
<comment type="caution">
    <text evidence="3">The sequence shown here is derived from an EMBL/GenBank/DDBJ whole genome shotgun (WGS) entry which is preliminary data.</text>
</comment>
<proteinExistence type="predicted"/>
<feature type="compositionally biased region" description="Low complexity" evidence="1">
    <location>
        <begin position="135"/>
        <end position="157"/>
    </location>
</feature>
<keyword evidence="4" id="KW-1185">Reference proteome</keyword>
<feature type="compositionally biased region" description="Polar residues" evidence="1">
    <location>
        <begin position="32"/>
        <end position="54"/>
    </location>
</feature>
<dbReference type="Pfam" id="PF24355">
    <property type="entry name" value="DUF7514"/>
    <property type="match status" value="1"/>
</dbReference>
<feature type="compositionally biased region" description="Acidic residues" evidence="1">
    <location>
        <begin position="112"/>
        <end position="121"/>
    </location>
</feature>
<evidence type="ECO:0000256" key="1">
    <source>
        <dbReference type="SAM" id="MobiDB-lite"/>
    </source>
</evidence>
<feature type="compositionally biased region" description="Polar residues" evidence="1">
    <location>
        <begin position="124"/>
        <end position="134"/>
    </location>
</feature>
<feature type="region of interest" description="Disordered" evidence="1">
    <location>
        <begin position="85"/>
        <end position="214"/>
    </location>
</feature>
<feature type="compositionally biased region" description="Polar residues" evidence="1">
    <location>
        <begin position="498"/>
        <end position="511"/>
    </location>
</feature>
<feature type="compositionally biased region" description="Polar residues" evidence="1">
    <location>
        <begin position="559"/>
        <end position="583"/>
    </location>
</feature>
<evidence type="ECO:0000313" key="4">
    <source>
        <dbReference type="Proteomes" id="UP000717696"/>
    </source>
</evidence>
<sequence length="629" mass="69119">MDAQQMNPYASWSHENMSQVDKTPGRDDGSVSGLSDGQGSTAASKKRMSSASDMSKQHVEELVTRLMIGEMKSRWVDEIFAKVKTEQAAHSPRVIPAEVDTGSQRGAYQATVEDEPEDNDESGSRAQDSARGSLSNNDSVNSPASSVVSESTSSRASGLPSSRRASALEVPSLESPCPSPKTRPTVRFSDRGPVILQGRPKPLAPRLELPGADPNDTALSAVDIKWGRLFDERGEPTARLGQFLRGIANYLIAEYTPNNSLVITPEKLHAFYSRYKLQSESLPFQSMFDSRNRKEFASLEYLYQDLQCSYHLVQGRSHSTPRIPALTPSGFEDWMVGLIRAFPDQEAKRLSYIVAELPIAADGPLLDGKAERLPKQLSRHLLPTSHHREVHELVTMAVHDWIKSVGLTEPSARKEARSDDGSRSARPPRDDNRHRSDDYRGEGSSSRHYHRSRNSYSKSGDRGSSSRKDPPSRFVSRANSEGNVRRSEPSPPPHKSRSPASGNRYRSSATSLGGGAPDDYGLSSPSHLSSSPSQQHFPRGSSGEERRNREQDYRYYQGRASSDATPRTVVGSSRRQQQPQNLVVDTKQPRDDAGPSYDEYARTSPRVSRSSVGGEDGGPYRTAHSGGAG</sequence>
<feature type="region of interest" description="Disordered" evidence="1">
    <location>
        <begin position="1"/>
        <end position="57"/>
    </location>
</feature>
<feature type="region of interest" description="Disordered" evidence="1">
    <location>
        <begin position="409"/>
        <end position="629"/>
    </location>
</feature>
<feature type="domain" description="DUF7514" evidence="2">
    <location>
        <begin position="227"/>
        <end position="396"/>
    </location>
</feature>
<dbReference type="OrthoDB" id="5413703at2759"/>
<organism evidence="3 4">
    <name type="scientific">Dactylonectria estremocensis</name>
    <dbReference type="NCBI Taxonomy" id="1079267"/>
    <lineage>
        <taxon>Eukaryota</taxon>
        <taxon>Fungi</taxon>
        <taxon>Dikarya</taxon>
        <taxon>Ascomycota</taxon>
        <taxon>Pezizomycotina</taxon>
        <taxon>Sordariomycetes</taxon>
        <taxon>Hypocreomycetidae</taxon>
        <taxon>Hypocreales</taxon>
        <taxon>Nectriaceae</taxon>
        <taxon>Dactylonectria</taxon>
    </lineage>
</organism>
<reference evidence="3" key="1">
    <citation type="journal article" date="2021" name="Nat. Commun.">
        <title>Genetic determinants of endophytism in the Arabidopsis root mycobiome.</title>
        <authorList>
            <person name="Mesny F."/>
            <person name="Miyauchi S."/>
            <person name="Thiergart T."/>
            <person name="Pickel B."/>
            <person name="Atanasova L."/>
            <person name="Karlsson M."/>
            <person name="Huettel B."/>
            <person name="Barry K.W."/>
            <person name="Haridas S."/>
            <person name="Chen C."/>
            <person name="Bauer D."/>
            <person name="Andreopoulos W."/>
            <person name="Pangilinan J."/>
            <person name="LaButti K."/>
            <person name="Riley R."/>
            <person name="Lipzen A."/>
            <person name="Clum A."/>
            <person name="Drula E."/>
            <person name="Henrissat B."/>
            <person name="Kohler A."/>
            <person name="Grigoriev I.V."/>
            <person name="Martin F.M."/>
            <person name="Hacquard S."/>
        </authorList>
    </citation>
    <scope>NUCLEOTIDE SEQUENCE</scope>
    <source>
        <strain evidence="3">MPI-CAGE-AT-0021</strain>
    </source>
</reference>
<name>A0A9P9F086_9HYPO</name>
<feature type="compositionally biased region" description="Basic and acidic residues" evidence="1">
    <location>
        <begin position="459"/>
        <end position="471"/>
    </location>
</feature>
<feature type="compositionally biased region" description="Low complexity" evidence="1">
    <location>
        <begin position="522"/>
        <end position="541"/>
    </location>
</feature>
<feature type="compositionally biased region" description="Polar residues" evidence="1">
    <location>
        <begin position="1"/>
        <end position="21"/>
    </location>
</feature>
<evidence type="ECO:0000313" key="3">
    <source>
        <dbReference type="EMBL" id="KAH7149892.1"/>
    </source>
</evidence>
<dbReference type="PANTHER" id="PTHR39611">
    <property type="entry name" value="HYDROXYPROLINE-RICH GLYCOPROTEIN DZ-HRGP-RELATED"/>
    <property type="match status" value="1"/>
</dbReference>
<feature type="compositionally biased region" description="Basic and acidic residues" evidence="1">
    <location>
        <begin position="542"/>
        <end position="553"/>
    </location>
</feature>